<sequence length="58" mass="6488">MCISCRRPRLDCFTPVMVVYILQKASSGLFYACYGYSNKATVPPFNSVKSFSGLLSIR</sequence>
<accession>A0A3Q7HHM0</accession>
<evidence type="ECO:0000313" key="1">
    <source>
        <dbReference type="EnsemblPlants" id="Solyc07g064140.1.1.1"/>
    </source>
</evidence>
<dbReference type="PaxDb" id="4081-Solyc07g064140.1.1"/>
<dbReference type="AlphaFoldDB" id="A0A3Q7HHM0"/>
<dbReference type="Gramene" id="Solyc07g064140.1.1">
    <property type="protein sequence ID" value="Solyc07g064140.1.1.1"/>
    <property type="gene ID" value="Solyc07g064140.1"/>
</dbReference>
<organism evidence="1">
    <name type="scientific">Solanum lycopersicum</name>
    <name type="common">Tomato</name>
    <name type="synonym">Lycopersicon esculentum</name>
    <dbReference type="NCBI Taxonomy" id="4081"/>
    <lineage>
        <taxon>Eukaryota</taxon>
        <taxon>Viridiplantae</taxon>
        <taxon>Streptophyta</taxon>
        <taxon>Embryophyta</taxon>
        <taxon>Tracheophyta</taxon>
        <taxon>Spermatophyta</taxon>
        <taxon>Magnoliopsida</taxon>
        <taxon>eudicotyledons</taxon>
        <taxon>Gunneridae</taxon>
        <taxon>Pentapetalae</taxon>
        <taxon>asterids</taxon>
        <taxon>lamiids</taxon>
        <taxon>Solanales</taxon>
        <taxon>Solanaceae</taxon>
        <taxon>Solanoideae</taxon>
        <taxon>Solaneae</taxon>
        <taxon>Solanum</taxon>
        <taxon>Solanum subgen. Lycopersicon</taxon>
    </lineage>
</organism>
<proteinExistence type="predicted"/>
<dbReference type="InParanoid" id="A0A3Q7HHM0"/>
<keyword evidence="2" id="KW-1185">Reference proteome</keyword>
<dbReference type="EnsemblPlants" id="Solyc07g064140.1.1">
    <property type="protein sequence ID" value="Solyc07g064140.1.1.1"/>
    <property type="gene ID" value="Solyc07g064140.1"/>
</dbReference>
<evidence type="ECO:0000313" key="2">
    <source>
        <dbReference type="Proteomes" id="UP000004994"/>
    </source>
</evidence>
<dbReference type="Proteomes" id="UP000004994">
    <property type="component" value="Chromosome 7"/>
</dbReference>
<reference evidence="1" key="1">
    <citation type="journal article" date="2012" name="Nature">
        <title>The tomato genome sequence provides insights into fleshy fruit evolution.</title>
        <authorList>
            <consortium name="Tomato Genome Consortium"/>
        </authorList>
    </citation>
    <scope>NUCLEOTIDE SEQUENCE [LARGE SCALE GENOMIC DNA]</scope>
    <source>
        <strain evidence="1">cv. Heinz 1706</strain>
    </source>
</reference>
<protein>
    <submittedName>
        <fullName evidence="1">Uncharacterized protein</fullName>
    </submittedName>
</protein>
<reference evidence="1" key="2">
    <citation type="submission" date="2019-01" db="UniProtKB">
        <authorList>
            <consortium name="EnsemblPlants"/>
        </authorList>
    </citation>
    <scope>IDENTIFICATION</scope>
    <source>
        <strain evidence="1">cv. Heinz 1706</strain>
    </source>
</reference>
<name>A0A3Q7HHM0_SOLLC</name>